<dbReference type="AlphaFoldDB" id="A0A9N7YA43"/>
<evidence type="ECO:0000313" key="3">
    <source>
        <dbReference type="Proteomes" id="UP001153269"/>
    </source>
</evidence>
<feature type="region of interest" description="Disordered" evidence="1">
    <location>
        <begin position="1"/>
        <end position="26"/>
    </location>
</feature>
<proteinExistence type="predicted"/>
<name>A0A9N7YA43_PLEPL</name>
<gene>
    <name evidence="2" type="ORF">PLEPLA_LOCUS6100</name>
</gene>
<dbReference type="EMBL" id="CADEAL010000314">
    <property type="protein sequence ID" value="CAB1418276.1"/>
    <property type="molecule type" value="Genomic_DNA"/>
</dbReference>
<accession>A0A9N7YA43</accession>
<comment type="caution">
    <text evidence="2">The sequence shown here is derived from an EMBL/GenBank/DDBJ whole genome shotgun (WGS) entry which is preliminary data.</text>
</comment>
<reference evidence="2" key="1">
    <citation type="submission" date="2020-03" db="EMBL/GenBank/DDBJ databases">
        <authorList>
            <person name="Weist P."/>
        </authorList>
    </citation>
    <scope>NUCLEOTIDE SEQUENCE</scope>
</reference>
<evidence type="ECO:0000256" key="1">
    <source>
        <dbReference type="SAM" id="MobiDB-lite"/>
    </source>
</evidence>
<sequence>MSARGRVTSPESRPHKTRHGLQDGFDVPAPIRYLGCSGPGAPRPPNAQTLVLISSACLLKLASRDEICCTAALPEICSLFTTLPPLCQALTRQNADEASDSRAGNA</sequence>
<protein>
    <submittedName>
        <fullName evidence="2">Uncharacterized protein</fullName>
    </submittedName>
</protein>
<dbReference type="Proteomes" id="UP001153269">
    <property type="component" value="Unassembled WGS sequence"/>
</dbReference>
<keyword evidence="3" id="KW-1185">Reference proteome</keyword>
<organism evidence="2 3">
    <name type="scientific">Pleuronectes platessa</name>
    <name type="common">European plaice</name>
    <dbReference type="NCBI Taxonomy" id="8262"/>
    <lineage>
        <taxon>Eukaryota</taxon>
        <taxon>Metazoa</taxon>
        <taxon>Chordata</taxon>
        <taxon>Craniata</taxon>
        <taxon>Vertebrata</taxon>
        <taxon>Euteleostomi</taxon>
        <taxon>Actinopterygii</taxon>
        <taxon>Neopterygii</taxon>
        <taxon>Teleostei</taxon>
        <taxon>Neoteleostei</taxon>
        <taxon>Acanthomorphata</taxon>
        <taxon>Carangaria</taxon>
        <taxon>Pleuronectiformes</taxon>
        <taxon>Pleuronectoidei</taxon>
        <taxon>Pleuronectidae</taxon>
        <taxon>Pleuronectes</taxon>
    </lineage>
</organism>
<evidence type="ECO:0000313" key="2">
    <source>
        <dbReference type="EMBL" id="CAB1418276.1"/>
    </source>
</evidence>